<organism evidence="3 4">
    <name type="scientific">Vanrija albida</name>
    <dbReference type="NCBI Taxonomy" id="181172"/>
    <lineage>
        <taxon>Eukaryota</taxon>
        <taxon>Fungi</taxon>
        <taxon>Dikarya</taxon>
        <taxon>Basidiomycota</taxon>
        <taxon>Agaricomycotina</taxon>
        <taxon>Tremellomycetes</taxon>
        <taxon>Trichosporonales</taxon>
        <taxon>Trichosporonaceae</taxon>
        <taxon>Vanrija</taxon>
    </lineage>
</organism>
<evidence type="ECO:0000313" key="3">
    <source>
        <dbReference type="EMBL" id="KAL1405153.1"/>
    </source>
</evidence>
<dbReference type="Proteomes" id="UP001565368">
    <property type="component" value="Unassembled WGS sequence"/>
</dbReference>
<sequence length="211" mass="23231">MKTLLAVLVYVAASVIAAPVPAERGSSFPASLTPATHELDDRQIWGGWPPRWKRADEPQPVDMGDDKLPERQTWGEGWNYWKQSGNSPAGGIWIDGPILKKRDGDDAPTSDTPISDTPTSDAATHDAPAPDAQRYGWGWWGWYPWWKRDTDASATPDAQSGSIWGGVAPHWKRIPAPEADATAELDSRQIWGGWTPRWKREPEGLVAPASS</sequence>
<feature type="region of interest" description="Disordered" evidence="1">
    <location>
        <begin position="42"/>
        <end position="70"/>
    </location>
</feature>
<evidence type="ECO:0000256" key="1">
    <source>
        <dbReference type="SAM" id="MobiDB-lite"/>
    </source>
</evidence>
<keyword evidence="4" id="KW-1185">Reference proteome</keyword>
<accession>A0ABR3PSR4</accession>
<keyword evidence="2" id="KW-0732">Signal</keyword>
<protein>
    <submittedName>
        <fullName evidence="3">Uncharacterized protein</fullName>
    </submittedName>
</protein>
<dbReference type="GeneID" id="95989821"/>
<feature type="compositionally biased region" description="Low complexity" evidence="1">
    <location>
        <begin position="107"/>
        <end position="131"/>
    </location>
</feature>
<feature type="chain" id="PRO_5047404445" evidence="2">
    <location>
        <begin position="18"/>
        <end position="211"/>
    </location>
</feature>
<gene>
    <name evidence="3" type="ORF">Q8F55_008778</name>
</gene>
<feature type="region of interest" description="Disordered" evidence="1">
    <location>
        <begin position="97"/>
        <end position="131"/>
    </location>
</feature>
<name>A0ABR3PSR4_9TREE</name>
<evidence type="ECO:0000256" key="2">
    <source>
        <dbReference type="SAM" id="SignalP"/>
    </source>
</evidence>
<dbReference type="RefSeq" id="XP_069205097.1">
    <property type="nucleotide sequence ID" value="XM_069357160.1"/>
</dbReference>
<comment type="caution">
    <text evidence="3">The sequence shown here is derived from an EMBL/GenBank/DDBJ whole genome shotgun (WGS) entry which is preliminary data.</text>
</comment>
<feature type="signal peptide" evidence="2">
    <location>
        <begin position="1"/>
        <end position="17"/>
    </location>
</feature>
<dbReference type="EMBL" id="JBBXJM010000007">
    <property type="protein sequence ID" value="KAL1405153.1"/>
    <property type="molecule type" value="Genomic_DNA"/>
</dbReference>
<proteinExistence type="predicted"/>
<evidence type="ECO:0000313" key="4">
    <source>
        <dbReference type="Proteomes" id="UP001565368"/>
    </source>
</evidence>
<reference evidence="3 4" key="1">
    <citation type="submission" date="2023-08" db="EMBL/GenBank/DDBJ databases">
        <title>Annotated Genome Sequence of Vanrija albida AlHP1.</title>
        <authorList>
            <person name="Herzog R."/>
        </authorList>
    </citation>
    <scope>NUCLEOTIDE SEQUENCE [LARGE SCALE GENOMIC DNA]</scope>
    <source>
        <strain evidence="3 4">AlHP1</strain>
    </source>
</reference>